<reference evidence="1" key="2">
    <citation type="submission" date="2020-11" db="EMBL/GenBank/DDBJ databases">
        <authorList>
            <person name="McCartney M.A."/>
            <person name="Auch B."/>
            <person name="Kono T."/>
            <person name="Mallez S."/>
            <person name="Becker A."/>
            <person name="Gohl D.M."/>
            <person name="Silverstein K.A.T."/>
            <person name="Koren S."/>
            <person name="Bechman K.B."/>
            <person name="Herman A."/>
            <person name="Abrahante J.E."/>
            <person name="Garbe J."/>
        </authorList>
    </citation>
    <scope>NUCLEOTIDE SEQUENCE</scope>
    <source>
        <strain evidence="1">Duluth1</strain>
        <tissue evidence="1">Whole animal</tissue>
    </source>
</reference>
<proteinExistence type="predicted"/>
<evidence type="ECO:0000313" key="2">
    <source>
        <dbReference type="Proteomes" id="UP000828390"/>
    </source>
</evidence>
<reference evidence="1" key="1">
    <citation type="journal article" date="2019" name="bioRxiv">
        <title>The Genome of the Zebra Mussel, Dreissena polymorpha: A Resource for Invasive Species Research.</title>
        <authorList>
            <person name="McCartney M.A."/>
            <person name="Auch B."/>
            <person name="Kono T."/>
            <person name="Mallez S."/>
            <person name="Zhang Y."/>
            <person name="Obille A."/>
            <person name="Becker A."/>
            <person name="Abrahante J.E."/>
            <person name="Garbe J."/>
            <person name="Badalamenti J.P."/>
            <person name="Herman A."/>
            <person name="Mangelson H."/>
            <person name="Liachko I."/>
            <person name="Sullivan S."/>
            <person name="Sone E.D."/>
            <person name="Koren S."/>
            <person name="Silverstein K.A.T."/>
            <person name="Beckman K.B."/>
            <person name="Gohl D.M."/>
        </authorList>
    </citation>
    <scope>NUCLEOTIDE SEQUENCE</scope>
    <source>
        <strain evidence="1">Duluth1</strain>
        <tissue evidence="1">Whole animal</tissue>
    </source>
</reference>
<dbReference type="Proteomes" id="UP000828390">
    <property type="component" value="Unassembled WGS sequence"/>
</dbReference>
<name>A0A9D4KP66_DREPO</name>
<keyword evidence="2" id="KW-1185">Reference proteome</keyword>
<sequence>MLSTFVELELTGTEYVSLMEDIRLVCNATGVLKAIEDVDWFFNGEPISDRKSK</sequence>
<evidence type="ECO:0000313" key="1">
    <source>
        <dbReference type="EMBL" id="KAH3843533.1"/>
    </source>
</evidence>
<comment type="caution">
    <text evidence="1">The sequence shown here is derived from an EMBL/GenBank/DDBJ whole genome shotgun (WGS) entry which is preliminary data.</text>
</comment>
<gene>
    <name evidence="1" type="ORF">DPMN_117053</name>
</gene>
<dbReference type="EMBL" id="JAIWYP010000004">
    <property type="protein sequence ID" value="KAH3843533.1"/>
    <property type="molecule type" value="Genomic_DNA"/>
</dbReference>
<organism evidence="1 2">
    <name type="scientific">Dreissena polymorpha</name>
    <name type="common">Zebra mussel</name>
    <name type="synonym">Mytilus polymorpha</name>
    <dbReference type="NCBI Taxonomy" id="45954"/>
    <lineage>
        <taxon>Eukaryota</taxon>
        <taxon>Metazoa</taxon>
        <taxon>Spiralia</taxon>
        <taxon>Lophotrochozoa</taxon>
        <taxon>Mollusca</taxon>
        <taxon>Bivalvia</taxon>
        <taxon>Autobranchia</taxon>
        <taxon>Heteroconchia</taxon>
        <taxon>Euheterodonta</taxon>
        <taxon>Imparidentia</taxon>
        <taxon>Neoheterodontei</taxon>
        <taxon>Myida</taxon>
        <taxon>Dreissenoidea</taxon>
        <taxon>Dreissenidae</taxon>
        <taxon>Dreissena</taxon>
    </lineage>
</organism>
<dbReference type="AlphaFoldDB" id="A0A9D4KP66"/>
<accession>A0A9D4KP66</accession>
<protein>
    <submittedName>
        <fullName evidence="1">Uncharacterized protein</fullName>
    </submittedName>
</protein>